<dbReference type="SUPFAM" id="SSF109604">
    <property type="entry name" value="HD-domain/PDEase-like"/>
    <property type="match status" value="1"/>
</dbReference>
<gene>
    <name evidence="1" type="ORF">MNEG_7572</name>
</gene>
<dbReference type="OrthoDB" id="531692at2759"/>
<protein>
    <recommendedName>
        <fullName evidence="3">HD domain-containing protein</fullName>
    </recommendedName>
</protein>
<dbReference type="PANTHER" id="PTHR21174:SF0">
    <property type="entry name" value="HD PHOSPHOHYDROLASE FAMILY PROTEIN-RELATED"/>
    <property type="match status" value="1"/>
</dbReference>
<sequence length="179" mass="19800">MCMQSGRQINDQPAVEWALWFHDLVYDAKAPDNEEQSAQVAARVLSDAGLPAASVARVAAYILATKTHLHSADRDEHVVVDADMCVLGAPLQRYAQYAAGVRREYGHLSDEEYTQGRAKFLRSLLEREQLFATDVGKSLEQQARANIAHELQLVSVGLLLDGNIEDDLPAVEEEPEEEA</sequence>
<evidence type="ECO:0000313" key="2">
    <source>
        <dbReference type="Proteomes" id="UP000054498"/>
    </source>
</evidence>
<name>A0A0D2JMG3_9CHLO</name>
<reference evidence="1 2" key="1">
    <citation type="journal article" date="2013" name="BMC Genomics">
        <title>Reconstruction of the lipid metabolism for the microalga Monoraphidium neglectum from its genome sequence reveals characteristics suitable for biofuel production.</title>
        <authorList>
            <person name="Bogen C."/>
            <person name="Al-Dilaimi A."/>
            <person name="Albersmeier A."/>
            <person name="Wichmann J."/>
            <person name="Grundmann M."/>
            <person name="Rupp O."/>
            <person name="Lauersen K.J."/>
            <person name="Blifernez-Klassen O."/>
            <person name="Kalinowski J."/>
            <person name="Goesmann A."/>
            <person name="Mussgnug J.H."/>
            <person name="Kruse O."/>
        </authorList>
    </citation>
    <scope>NUCLEOTIDE SEQUENCE [LARGE SCALE GENOMIC DNA]</scope>
    <source>
        <strain evidence="1 2">SAG 48.87</strain>
    </source>
</reference>
<dbReference type="InterPro" id="IPR009218">
    <property type="entry name" value="HD_phosphohydro"/>
</dbReference>
<dbReference type="Proteomes" id="UP000054498">
    <property type="component" value="Unassembled WGS sequence"/>
</dbReference>
<keyword evidence="2" id="KW-1185">Reference proteome</keyword>
<evidence type="ECO:0008006" key="3">
    <source>
        <dbReference type="Google" id="ProtNLM"/>
    </source>
</evidence>
<dbReference type="KEGG" id="mng:MNEG_7572"/>
<dbReference type="PANTHER" id="PTHR21174">
    <property type="match status" value="1"/>
</dbReference>
<dbReference type="GeneID" id="25740448"/>
<dbReference type="Gene3D" id="1.10.3210.10">
    <property type="entry name" value="Hypothetical protein af1432"/>
    <property type="match status" value="1"/>
</dbReference>
<accession>A0A0D2JMG3</accession>
<evidence type="ECO:0000313" key="1">
    <source>
        <dbReference type="EMBL" id="KIZ00388.1"/>
    </source>
</evidence>
<dbReference type="PIRSF" id="PIRSF035170">
    <property type="entry name" value="HD_phosphohydro"/>
    <property type="match status" value="1"/>
</dbReference>
<dbReference type="EMBL" id="KK101570">
    <property type="protein sequence ID" value="KIZ00388.1"/>
    <property type="molecule type" value="Genomic_DNA"/>
</dbReference>
<dbReference type="AlphaFoldDB" id="A0A0D2JMG3"/>
<organism evidence="1 2">
    <name type="scientific">Monoraphidium neglectum</name>
    <dbReference type="NCBI Taxonomy" id="145388"/>
    <lineage>
        <taxon>Eukaryota</taxon>
        <taxon>Viridiplantae</taxon>
        <taxon>Chlorophyta</taxon>
        <taxon>core chlorophytes</taxon>
        <taxon>Chlorophyceae</taxon>
        <taxon>CS clade</taxon>
        <taxon>Sphaeropleales</taxon>
        <taxon>Selenastraceae</taxon>
        <taxon>Monoraphidium</taxon>
    </lineage>
</organism>
<proteinExistence type="predicted"/>
<dbReference type="RefSeq" id="XP_013899407.1">
    <property type="nucleotide sequence ID" value="XM_014043953.1"/>
</dbReference>